<reference evidence="2" key="1">
    <citation type="journal article" date="2004" name="Nature">
        <title>Genome duplication in the teleost fish Tetraodon nigroviridis reveals the early vertebrate proto-karyotype.</title>
        <authorList>
            <person name="Jaillon O."/>
            <person name="Aury J.-M."/>
            <person name="Brunet F."/>
            <person name="Petit J.-L."/>
            <person name="Stange-Thomann N."/>
            <person name="Mauceli E."/>
            <person name="Bouneau L."/>
            <person name="Fischer C."/>
            <person name="Ozouf-Costaz C."/>
            <person name="Bernot A."/>
            <person name="Nicaud S."/>
            <person name="Jaffe D."/>
            <person name="Fisher S."/>
            <person name="Lutfalla G."/>
            <person name="Dossat C."/>
            <person name="Segurens B."/>
            <person name="Dasilva C."/>
            <person name="Salanoubat M."/>
            <person name="Levy M."/>
            <person name="Boudet N."/>
            <person name="Castellano S."/>
            <person name="Anthouard V."/>
            <person name="Jubin C."/>
            <person name="Castelli V."/>
            <person name="Katinka M."/>
            <person name="Vacherie B."/>
            <person name="Biemont C."/>
            <person name="Skalli Z."/>
            <person name="Cattolico L."/>
            <person name="Poulain J."/>
            <person name="De Berardinis V."/>
            <person name="Cruaud C."/>
            <person name="Duprat S."/>
            <person name="Brottier P."/>
            <person name="Coutanceau J.-P."/>
            <person name="Gouzy J."/>
            <person name="Parra G."/>
            <person name="Lardier G."/>
            <person name="Chapple C."/>
            <person name="McKernan K.J."/>
            <person name="McEwan P."/>
            <person name="Bosak S."/>
            <person name="Kellis M."/>
            <person name="Volff J.-N."/>
            <person name="Guigo R."/>
            <person name="Zody M.C."/>
            <person name="Mesirov J."/>
            <person name="Lindblad-Toh K."/>
            <person name="Birren B."/>
            <person name="Nusbaum C."/>
            <person name="Kahn D."/>
            <person name="Robinson-Rechavi M."/>
            <person name="Laudet V."/>
            <person name="Schachter V."/>
            <person name="Quetier F."/>
            <person name="Saurin W."/>
            <person name="Scarpelli C."/>
            <person name="Wincker P."/>
            <person name="Lander E.S."/>
            <person name="Weissenbach J."/>
            <person name="Roest Crollius H."/>
        </authorList>
    </citation>
    <scope>NUCLEOTIDE SEQUENCE [LARGE SCALE GENOMIC DNA]</scope>
</reference>
<evidence type="ECO:0000313" key="1">
    <source>
        <dbReference type="Ensembl" id="ENSTNIP00000005703.1"/>
    </source>
</evidence>
<evidence type="ECO:0000313" key="2">
    <source>
        <dbReference type="Proteomes" id="UP000007303"/>
    </source>
</evidence>
<dbReference type="Ensembl" id="ENSTNIT00000005851.1">
    <property type="protein sequence ID" value="ENSTNIP00000005703.1"/>
    <property type="gene ID" value="ENSTNIG00000003131.1"/>
</dbReference>
<organism evidence="1 2">
    <name type="scientific">Tetraodon nigroviridis</name>
    <name type="common">Spotted green pufferfish</name>
    <name type="synonym">Chelonodon nigroviridis</name>
    <dbReference type="NCBI Taxonomy" id="99883"/>
    <lineage>
        <taxon>Eukaryota</taxon>
        <taxon>Metazoa</taxon>
        <taxon>Chordata</taxon>
        <taxon>Craniata</taxon>
        <taxon>Vertebrata</taxon>
        <taxon>Euteleostomi</taxon>
        <taxon>Actinopterygii</taxon>
        <taxon>Neopterygii</taxon>
        <taxon>Teleostei</taxon>
        <taxon>Neoteleostei</taxon>
        <taxon>Acanthomorphata</taxon>
        <taxon>Eupercaria</taxon>
        <taxon>Tetraodontiformes</taxon>
        <taxon>Tetradontoidea</taxon>
        <taxon>Tetraodontidae</taxon>
        <taxon>Tetraodon</taxon>
    </lineage>
</organism>
<protein>
    <recommendedName>
        <fullName evidence="3">Reverse transcriptase zinc-binding domain-containing protein</fullName>
    </recommendedName>
</protein>
<sequence length="603" mass="68890">MASSETPPPSIRQGVCIVPPDNLVIVEEVLLAVGKQVGHDNLLFASRMNKAVVVDIVDFFWAGKHWVRAAVLYLPGLINIQARIAASRLQTAQRILYTSGPGWIETARLLLRRAGRLGYDKQLFLLQPENVCQGGLAPFYSSVLQAWRTFRFSRTTEETAGMWVFEEPLFFNRILRSHLRARFRAAGCTKLGHLMAPTCLENLRTKSNITSARLFNRVSLAGLKESRWAEVFGPDCTQGCWRAHFPPDIQRDILDFFWAGKHWVQAAVLYLPGLINIQARIATSRIQTAQRILYTSGPGWIETARLLLRRAGRLGYDKQLFLLQPENVCQSGLAPFYSSVLQAWMTFRFTRTTEETAGMWVFEEPLFFNKMGGWQEGGNQLLSFTTPHLGKFKDVKKKSIYQACMKVLNLQSLTGLKESRWAELRHVQSLRRQVFMFLDSPSQTLEVSFRVRHGDGYYTVYATHMDPGVGEECLFCGETETLAHLFVRCSRLSGLFELLKEFFHRFGEVFSFDLFVFGPKYCSRKRDVHRLINFLTANAKLAIWLTRKNKAQGAGSVEPAAALKGLLKARLRVEHTYYKMTRNMLTFIQIWAVGEQEELIINY</sequence>
<dbReference type="HOGENOM" id="CLU_452654_0_0_1"/>
<dbReference type="AlphaFoldDB" id="H3CBT1"/>
<accession>H3CBT1</accession>
<proteinExistence type="predicted"/>
<evidence type="ECO:0008006" key="3">
    <source>
        <dbReference type="Google" id="ProtNLM"/>
    </source>
</evidence>
<dbReference type="InParanoid" id="H3CBT1"/>
<dbReference type="STRING" id="99883.ENSTNIP00000005703"/>
<reference evidence="1" key="2">
    <citation type="submission" date="2025-08" db="UniProtKB">
        <authorList>
            <consortium name="Ensembl"/>
        </authorList>
    </citation>
    <scope>IDENTIFICATION</scope>
</reference>
<dbReference type="GeneTree" id="ENSGT01120000273953"/>
<keyword evidence="2" id="KW-1185">Reference proteome</keyword>
<dbReference type="Proteomes" id="UP000007303">
    <property type="component" value="Unassembled WGS sequence"/>
</dbReference>
<reference evidence="1" key="3">
    <citation type="submission" date="2025-09" db="UniProtKB">
        <authorList>
            <consortium name="Ensembl"/>
        </authorList>
    </citation>
    <scope>IDENTIFICATION</scope>
</reference>
<name>H3CBT1_TETNG</name>